<evidence type="ECO:0000256" key="4">
    <source>
        <dbReference type="ARBA" id="ARBA00023004"/>
    </source>
</evidence>
<dbReference type="InterPro" id="IPR036188">
    <property type="entry name" value="FAD/NAD-bd_sf"/>
</dbReference>
<sequence>MAHKKKFLDLTFILVIAGLMALTGCKDSKEKSNMGATADIIIYGGTSAAISAAVEAKRSGKSVIVVSPDIHLGGLSSGGLGFTDTGDKSVIGGLAREFYHRVWQHYNTEEAWIWQKKEEYGNKGQGTPAMDGENRTMWIFEPHVAEQVFEDLISEEGIRVDRDEWLDRENGVKMKDGKIISITTLSGNTYSGKMFLDATYEGDLMASAGVRYHVGREGKEVYGEEWNGVQTGVLHHKHWFQADISPYVVPGDPSSGLLPRVSGEHPGERHSGDDKIQAYCFRMCMSNYPENRIPFPKPEDYDPMNYELLARSFESGRKDWFEKFDPIPNHKTDTNNHGPLSSDNIGMNYDYPEATYERRKEIIKEHENYQKGLLWFVANDPRVPEDIQSEMQSWGLAKDEFVDNDNWPHQIYVREARRMIGEFVMTENELLKKSPTPNPIGLGSYTMDSHNVQRYVKPDGFVQNEGDIGVSTNGPYTISYGSLVPKKEDCENLLVPVCVSSSHIAFGSIRMEPVFMILGQSAAAAAVLAIDGDTTVQEVDYNTLKRVLVAKGQIVE</sequence>
<gene>
    <name evidence="6" type="ORF">ACFS1K_11975</name>
</gene>
<dbReference type="InterPro" id="IPR039650">
    <property type="entry name" value="HdrA-like"/>
</dbReference>
<keyword evidence="5" id="KW-0411">Iron-sulfur</keyword>
<dbReference type="Proteomes" id="UP001597532">
    <property type="component" value="Unassembled WGS sequence"/>
</dbReference>
<evidence type="ECO:0000313" key="6">
    <source>
        <dbReference type="EMBL" id="MFD2790481.1"/>
    </source>
</evidence>
<reference evidence="7" key="1">
    <citation type="journal article" date="2019" name="Int. J. Syst. Evol. Microbiol.">
        <title>The Global Catalogue of Microorganisms (GCM) 10K type strain sequencing project: providing services to taxonomists for standard genome sequencing and annotation.</title>
        <authorList>
            <consortium name="The Broad Institute Genomics Platform"/>
            <consortium name="The Broad Institute Genome Sequencing Center for Infectious Disease"/>
            <person name="Wu L."/>
            <person name="Ma J."/>
        </authorList>
    </citation>
    <scope>NUCLEOTIDE SEQUENCE [LARGE SCALE GENOMIC DNA]</scope>
    <source>
        <strain evidence="7">KCTC 52924</strain>
    </source>
</reference>
<dbReference type="SUPFAM" id="SSF51905">
    <property type="entry name" value="FAD/NAD(P)-binding domain"/>
    <property type="match status" value="1"/>
</dbReference>
<keyword evidence="7" id="KW-1185">Reference proteome</keyword>
<protein>
    <submittedName>
        <fullName evidence="6">FAD-dependent oxidoreductase</fullName>
        <ecNumber evidence="6">1.-.-.-</ecNumber>
    </submittedName>
</protein>
<dbReference type="Gene3D" id="3.50.50.60">
    <property type="entry name" value="FAD/NAD(P)-binding domain"/>
    <property type="match status" value="1"/>
</dbReference>
<dbReference type="GO" id="GO:0016491">
    <property type="term" value="F:oxidoreductase activity"/>
    <property type="evidence" value="ECO:0007669"/>
    <property type="project" value="UniProtKB-KW"/>
</dbReference>
<evidence type="ECO:0000256" key="3">
    <source>
        <dbReference type="ARBA" id="ARBA00023002"/>
    </source>
</evidence>
<keyword evidence="4" id="KW-0408">Iron</keyword>
<dbReference type="PANTHER" id="PTHR43498">
    <property type="entry name" value="FERREDOXIN:COB-COM HETERODISULFIDE REDUCTASE SUBUNIT A"/>
    <property type="match status" value="1"/>
</dbReference>
<evidence type="ECO:0000256" key="2">
    <source>
        <dbReference type="ARBA" id="ARBA00022723"/>
    </source>
</evidence>
<dbReference type="Pfam" id="PF12831">
    <property type="entry name" value="FAD_oxidored"/>
    <property type="match status" value="1"/>
</dbReference>
<keyword evidence="3 6" id="KW-0560">Oxidoreductase</keyword>
<evidence type="ECO:0000313" key="7">
    <source>
        <dbReference type="Proteomes" id="UP001597532"/>
    </source>
</evidence>
<keyword evidence="2" id="KW-0479">Metal-binding</keyword>
<dbReference type="EMBL" id="JBHUOK010000030">
    <property type="protein sequence ID" value="MFD2790481.1"/>
    <property type="molecule type" value="Genomic_DNA"/>
</dbReference>
<organism evidence="6 7">
    <name type="scientific">Arenibacter antarcticus</name>
    <dbReference type="NCBI Taxonomy" id="2040469"/>
    <lineage>
        <taxon>Bacteria</taxon>
        <taxon>Pseudomonadati</taxon>
        <taxon>Bacteroidota</taxon>
        <taxon>Flavobacteriia</taxon>
        <taxon>Flavobacteriales</taxon>
        <taxon>Flavobacteriaceae</taxon>
        <taxon>Arenibacter</taxon>
    </lineage>
</organism>
<comment type="caution">
    <text evidence="6">The sequence shown here is derived from an EMBL/GenBank/DDBJ whole genome shotgun (WGS) entry which is preliminary data.</text>
</comment>
<evidence type="ECO:0000256" key="5">
    <source>
        <dbReference type="ARBA" id="ARBA00023014"/>
    </source>
</evidence>
<dbReference type="EC" id="1.-.-.-" evidence="6"/>
<dbReference type="PANTHER" id="PTHR43498:SF1">
    <property type="entry name" value="COB--COM HETERODISULFIDE REDUCTASE IRON-SULFUR SUBUNIT A"/>
    <property type="match status" value="1"/>
</dbReference>
<evidence type="ECO:0000256" key="1">
    <source>
        <dbReference type="ARBA" id="ARBA00022485"/>
    </source>
</evidence>
<name>A0ABW5VKK1_9FLAO</name>
<accession>A0ABW5VKK1</accession>
<dbReference type="PROSITE" id="PS51257">
    <property type="entry name" value="PROKAR_LIPOPROTEIN"/>
    <property type="match status" value="1"/>
</dbReference>
<proteinExistence type="predicted"/>
<keyword evidence="1" id="KW-0004">4Fe-4S</keyword>
<dbReference type="RefSeq" id="WP_251805510.1">
    <property type="nucleotide sequence ID" value="NZ_CP166679.1"/>
</dbReference>